<dbReference type="GO" id="GO:0031177">
    <property type="term" value="F:phosphopantetheine binding"/>
    <property type="evidence" value="ECO:0007669"/>
    <property type="project" value="InterPro"/>
</dbReference>
<keyword evidence="5" id="KW-1185">Reference proteome</keyword>
<dbReference type="InterPro" id="IPR006162">
    <property type="entry name" value="Ppantetheine_attach_site"/>
</dbReference>
<dbReference type="SMR" id="A0A194VZF6"/>
<dbReference type="Proteomes" id="UP000078559">
    <property type="component" value="Chromosome 5"/>
</dbReference>
<dbReference type="PROSITE" id="PS00012">
    <property type="entry name" value="PHOSPHOPANTETHEINE"/>
    <property type="match status" value="1"/>
</dbReference>
<evidence type="ECO:0000256" key="2">
    <source>
        <dbReference type="ARBA" id="ARBA00022553"/>
    </source>
</evidence>
<name>A0A194VZF6_CYTMA</name>
<protein>
    <recommendedName>
        <fullName evidence="3">Carrier domain-containing protein</fullName>
    </recommendedName>
</protein>
<reference evidence="4" key="1">
    <citation type="submission" date="2014-12" db="EMBL/GenBank/DDBJ databases">
        <title>Genome Sequence of Valsa Canker Pathogens Uncovers a Specific Adaption of Colonization on Woody Bark.</title>
        <authorList>
            <person name="Yin Z."/>
            <person name="Liu H."/>
            <person name="Gao X."/>
            <person name="Li Z."/>
            <person name="Song N."/>
            <person name="Ke X."/>
            <person name="Dai Q."/>
            <person name="Wu Y."/>
            <person name="Sun Y."/>
            <person name="Xu J.-R."/>
            <person name="Kang Z.K."/>
            <person name="Wang L."/>
            <person name="Huang L."/>
        </authorList>
    </citation>
    <scope>NUCLEOTIDE SEQUENCE [LARGE SCALE GENOMIC DNA]</scope>
    <source>
        <strain evidence="4">03-8</strain>
    </source>
</reference>
<evidence type="ECO:0000259" key="3">
    <source>
        <dbReference type="PROSITE" id="PS50075"/>
    </source>
</evidence>
<feature type="domain" description="Carrier" evidence="3">
    <location>
        <begin position="43"/>
        <end position="128"/>
    </location>
</feature>
<dbReference type="SUPFAM" id="SSF47336">
    <property type="entry name" value="ACP-like"/>
    <property type="match status" value="1"/>
</dbReference>
<accession>A0A194VZF6</accession>
<gene>
    <name evidence="4" type="ORF">VM1G_11624</name>
</gene>
<sequence>MGFYHNPISKTSAAAATSERDGLQEFLASLTGSSAVDVPRGEATTNLFVSEIRSKTYECLLRPNEMVDPQVTLLQMGLDSLLSVELSRWFKSAFGIRLSVLEIVGSGMLKRLALVTARTLAEVQKSNSKRHQRQNNYLGGFLIR</sequence>
<dbReference type="InterPro" id="IPR036736">
    <property type="entry name" value="ACP-like_sf"/>
</dbReference>
<evidence type="ECO:0000313" key="4">
    <source>
        <dbReference type="EMBL" id="KUI69248.1"/>
    </source>
</evidence>
<evidence type="ECO:0000313" key="5">
    <source>
        <dbReference type="Proteomes" id="UP000078559"/>
    </source>
</evidence>
<keyword evidence="2" id="KW-0597">Phosphoprotein</keyword>
<dbReference type="SMART" id="SM00823">
    <property type="entry name" value="PKS_PP"/>
    <property type="match status" value="1"/>
</dbReference>
<keyword evidence="1" id="KW-0596">Phosphopantetheine</keyword>
<dbReference type="EMBL" id="CM003102">
    <property type="protein sequence ID" value="KUI69248.1"/>
    <property type="molecule type" value="Genomic_DNA"/>
</dbReference>
<dbReference type="PROSITE" id="PS50075">
    <property type="entry name" value="CARRIER"/>
    <property type="match status" value="1"/>
</dbReference>
<evidence type="ECO:0000256" key="1">
    <source>
        <dbReference type="ARBA" id="ARBA00022450"/>
    </source>
</evidence>
<organism evidence="4 5">
    <name type="scientific">Cytospora mali</name>
    <name type="common">Apple Valsa canker fungus</name>
    <name type="synonym">Valsa mali</name>
    <dbReference type="NCBI Taxonomy" id="578113"/>
    <lineage>
        <taxon>Eukaryota</taxon>
        <taxon>Fungi</taxon>
        <taxon>Dikarya</taxon>
        <taxon>Ascomycota</taxon>
        <taxon>Pezizomycotina</taxon>
        <taxon>Sordariomycetes</taxon>
        <taxon>Sordariomycetidae</taxon>
        <taxon>Diaporthales</taxon>
        <taxon>Cytosporaceae</taxon>
        <taxon>Cytospora</taxon>
    </lineage>
</organism>
<proteinExistence type="predicted"/>
<dbReference type="AlphaFoldDB" id="A0A194VZF6"/>
<dbReference type="InterPro" id="IPR020806">
    <property type="entry name" value="PKS_PP-bd"/>
</dbReference>
<dbReference type="Pfam" id="PF00550">
    <property type="entry name" value="PP-binding"/>
    <property type="match status" value="1"/>
</dbReference>
<dbReference type="Gene3D" id="1.10.1200.10">
    <property type="entry name" value="ACP-like"/>
    <property type="match status" value="1"/>
</dbReference>
<dbReference type="OrthoDB" id="329835at2759"/>
<dbReference type="InterPro" id="IPR009081">
    <property type="entry name" value="PP-bd_ACP"/>
</dbReference>